<dbReference type="Proteomes" id="UP001596157">
    <property type="component" value="Unassembled WGS sequence"/>
</dbReference>
<dbReference type="PROSITE" id="PS50231">
    <property type="entry name" value="RICIN_B_LECTIN"/>
    <property type="match status" value="1"/>
</dbReference>
<dbReference type="InterPro" id="IPR000772">
    <property type="entry name" value="Ricin_B_lectin"/>
</dbReference>
<accession>A0ABW0EUJ7</accession>
<dbReference type="CDD" id="cd00161">
    <property type="entry name" value="beta-trefoil_Ricin-like"/>
    <property type="match status" value="1"/>
</dbReference>
<feature type="domain" description="Ricin B lectin" evidence="2">
    <location>
        <begin position="80"/>
        <end position="149"/>
    </location>
</feature>
<dbReference type="Gene3D" id="2.80.10.50">
    <property type="match status" value="1"/>
</dbReference>
<comment type="caution">
    <text evidence="3">The sequence shown here is derived from an EMBL/GenBank/DDBJ whole genome shotgun (WGS) entry which is preliminary data.</text>
</comment>
<feature type="chain" id="PRO_5045063008" evidence="1">
    <location>
        <begin position="23"/>
        <end position="355"/>
    </location>
</feature>
<dbReference type="Pfam" id="PF14200">
    <property type="entry name" value="RicinB_lectin_2"/>
    <property type="match status" value="1"/>
</dbReference>
<keyword evidence="4" id="KW-1185">Reference proteome</keyword>
<name>A0ABW0EUJ7_9PSEU</name>
<keyword evidence="1" id="KW-0732">Signal</keyword>
<evidence type="ECO:0000313" key="4">
    <source>
        <dbReference type="Proteomes" id="UP001596157"/>
    </source>
</evidence>
<feature type="signal peptide" evidence="1">
    <location>
        <begin position="1"/>
        <end position="22"/>
    </location>
</feature>
<dbReference type="RefSeq" id="WP_378250762.1">
    <property type="nucleotide sequence ID" value="NZ_JBHSKF010000019.1"/>
</dbReference>
<evidence type="ECO:0000313" key="3">
    <source>
        <dbReference type="EMBL" id="MFC5290859.1"/>
    </source>
</evidence>
<protein>
    <submittedName>
        <fullName evidence="3">Ricin-type beta-trefoil lectin domain protein</fullName>
    </submittedName>
</protein>
<evidence type="ECO:0000259" key="2">
    <source>
        <dbReference type="Pfam" id="PF14200"/>
    </source>
</evidence>
<proteinExistence type="predicted"/>
<reference evidence="4" key="1">
    <citation type="journal article" date="2019" name="Int. J. Syst. Evol. Microbiol.">
        <title>The Global Catalogue of Microorganisms (GCM) 10K type strain sequencing project: providing services to taxonomists for standard genome sequencing and annotation.</title>
        <authorList>
            <consortium name="The Broad Institute Genomics Platform"/>
            <consortium name="The Broad Institute Genome Sequencing Center for Infectious Disease"/>
            <person name="Wu L."/>
            <person name="Ma J."/>
        </authorList>
    </citation>
    <scope>NUCLEOTIDE SEQUENCE [LARGE SCALE GENOMIC DNA]</scope>
    <source>
        <strain evidence="4">CCUG 59778</strain>
    </source>
</reference>
<organism evidence="3 4">
    <name type="scientific">Actinokineospora guangxiensis</name>
    <dbReference type="NCBI Taxonomy" id="1490288"/>
    <lineage>
        <taxon>Bacteria</taxon>
        <taxon>Bacillati</taxon>
        <taxon>Actinomycetota</taxon>
        <taxon>Actinomycetes</taxon>
        <taxon>Pseudonocardiales</taxon>
        <taxon>Pseudonocardiaceae</taxon>
        <taxon>Actinokineospora</taxon>
    </lineage>
</organism>
<dbReference type="InterPro" id="IPR035992">
    <property type="entry name" value="Ricin_B-like_lectins"/>
</dbReference>
<evidence type="ECO:0000256" key="1">
    <source>
        <dbReference type="SAM" id="SignalP"/>
    </source>
</evidence>
<sequence length="355" mass="37741">MPTRRPLCLLLTAVLAAPVVPAAAQASAPAAAPGCAPPGTLACLQITSPLRPGLFLDIDNPGDPHSYLKLTPAGGDSAFWKLEADADSMVRVRNLASANCADVWSDGFLDQWECRGQTNQRWHLVPYSLDAGTYRIRQTDTGNCVTVDGDWAKLTPCGNADTAQEWRLGVGGKSPSGVRALAVKYAMRQCGTKPDSCSWKENTAKKSPAFLGAGECVSQLVHNKTGKAVTYTRTWSQTVGWQNTLGGSITVGVEAGVDFGVVSKITASVQANYSHAWIGSEVATDALAMTLDPGQYGWVTRRPLLKKVTGTWTLDLNGQPWQFGAVLRLPAKDGTDKQSSVLEIRTAAKPPANCG</sequence>
<gene>
    <name evidence="3" type="ORF">ACFPM7_27745</name>
</gene>
<dbReference type="EMBL" id="JBHSKF010000019">
    <property type="protein sequence ID" value="MFC5290859.1"/>
    <property type="molecule type" value="Genomic_DNA"/>
</dbReference>
<dbReference type="SUPFAM" id="SSF50370">
    <property type="entry name" value="Ricin B-like lectins"/>
    <property type="match status" value="1"/>
</dbReference>